<reference evidence="3" key="1">
    <citation type="submission" date="2018-02" db="EMBL/GenBank/DDBJ databases">
        <authorList>
            <person name="Hausmann B."/>
        </authorList>
    </citation>
    <scope>NUCLEOTIDE SEQUENCE [LARGE SCALE GENOMIC DNA]</scope>
    <source>
        <strain evidence="3">Peat soil MAG SbA5</strain>
    </source>
</reference>
<accession>A0A2N9L7D4</accession>
<dbReference type="EMBL" id="OKRB01000078">
    <property type="protein sequence ID" value="SPE19207.1"/>
    <property type="molecule type" value="Genomic_DNA"/>
</dbReference>
<evidence type="ECO:0000313" key="3">
    <source>
        <dbReference type="Proteomes" id="UP000239735"/>
    </source>
</evidence>
<gene>
    <name evidence="2" type="ORF">SBA5_220053</name>
</gene>
<evidence type="ECO:0000313" key="2">
    <source>
        <dbReference type="EMBL" id="SPE19207.1"/>
    </source>
</evidence>
<dbReference type="PROSITE" id="PS51257">
    <property type="entry name" value="PROKAR_LIPOPROTEIN"/>
    <property type="match status" value="1"/>
</dbReference>
<proteinExistence type="predicted"/>
<feature type="transmembrane region" description="Helical" evidence="1">
    <location>
        <begin position="20"/>
        <end position="43"/>
    </location>
</feature>
<keyword evidence="1" id="KW-1133">Transmembrane helix</keyword>
<organism evidence="2 3">
    <name type="scientific">Candidatus Sulfuritelmatomonas gaucii</name>
    <dbReference type="NCBI Taxonomy" id="2043161"/>
    <lineage>
        <taxon>Bacteria</taxon>
        <taxon>Pseudomonadati</taxon>
        <taxon>Acidobacteriota</taxon>
        <taxon>Terriglobia</taxon>
        <taxon>Terriglobales</taxon>
        <taxon>Acidobacteriaceae</taxon>
        <taxon>Candidatus Sulfuritelmatomonas</taxon>
    </lineage>
</organism>
<sequence length="82" mass="9271">MFRWFRFGFAGLTVAGSLPLVAISLLIACLGVVVVALLPPFVARRGTGGIEFQKQWAEEEFRFEDSIRSYEDVIDAHVRKRL</sequence>
<protein>
    <submittedName>
        <fullName evidence="2">Uncharacterized protein</fullName>
    </submittedName>
</protein>
<dbReference type="Proteomes" id="UP000239735">
    <property type="component" value="Unassembled WGS sequence"/>
</dbReference>
<name>A0A2N9L7D4_9BACT</name>
<keyword evidence="1" id="KW-0812">Transmembrane</keyword>
<dbReference type="AlphaFoldDB" id="A0A2N9L7D4"/>
<keyword evidence="1" id="KW-0472">Membrane</keyword>
<evidence type="ECO:0000256" key="1">
    <source>
        <dbReference type="SAM" id="Phobius"/>
    </source>
</evidence>